<accession>A0A183EPE3</accession>
<dbReference type="AlphaFoldDB" id="A0A183EPE3"/>
<feature type="compositionally biased region" description="Basic and acidic residues" evidence="1">
    <location>
        <begin position="9"/>
        <end position="42"/>
    </location>
</feature>
<name>A0A183EPE3_9BILA</name>
<proteinExistence type="predicted"/>
<reference evidence="2" key="1">
    <citation type="submission" date="2016-06" db="UniProtKB">
        <authorList>
            <consortium name="WormBaseParasite"/>
        </authorList>
    </citation>
    <scope>IDENTIFICATION</scope>
</reference>
<evidence type="ECO:0000313" key="2">
    <source>
        <dbReference type="WBParaSite" id="GPUH_0002286101-mRNA-1"/>
    </source>
</evidence>
<protein>
    <submittedName>
        <fullName evidence="2">HMGN1 protein</fullName>
    </submittedName>
</protein>
<evidence type="ECO:0000256" key="1">
    <source>
        <dbReference type="SAM" id="MobiDB-lite"/>
    </source>
</evidence>
<sequence>LKPKKPKKKPDGEKKEKTCAAKKTDKNESEARKEDEKADDPAIRKCEEDLKLNEV</sequence>
<feature type="region of interest" description="Disordered" evidence="1">
    <location>
        <begin position="1"/>
        <end position="42"/>
    </location>
</feature>
<organism evidence="2">
    <name type="scientific">Gongylonema pulchrum</name>
    <dbReference type="NCBI Taxonomy" id="637853"/>
    <lineage>
        <taxon>Eukaryota</taxon>
        <taxon>Metazoa</taxon>
        <taxon>Ecdysozoa</taxon>
        <taxon>Nematoda</taxon>
        <taxon>Chromadorea</taxon>
        <taxon>Rhabditida</taxon>
        <taxon>Spirurina</taxon>
        <taxon>Spiruromorpha</taxon>
        <taxon>Spiruroidea</taxon>
        <taxon>Gongylonematidae</taxon>
        <taxon>Gongylonema</taxon>
    </lineage>
</organism>
<dbReference type="WBParaSite" id="GPUH_0002286101-mRNA-1">
    <property type="protein sequence ID" value="GPUH_0002286101-mRNA-1"/>
    <property type="gene ID" value="GPUH_0002286101"/>
</dbReference>